<dbReference type="SUPFAM" id="SSF55315">
    <property type="entry name" value="L30e-like"/>
    <property type="match status" value="1"/>
</dbReference>
<protein>
    <submittedName>
        <fullName evidence="8">Translation release factor pelota-like protein</fullName>
    </submittedName>
</protein>
<name>A0A1R3G8G9_COCAP</name>
<dbReference type="GO" id="GO:0070966">
    <property type="term" value="P:nuclear-transcribed mRNA catabolic process, no-go decay"/>
    <property type="evidence" value="ECO:0007669"/>
    <property type="project" value="InterPro"/>
</dbReference>
<dbReference type="Pfam" id="PF26356">
    <property type="entry name" value="Pelota_N"/>
    <property type="match status" value="1"/>
</dbReference>
<comment type="subcellular location">
    <subcellularLocation>
        <location evidence="2">Cytoplasm</location>
    </subcellularLocation>
</comment>
<dbReference type="InterPro" id="IPR038069">
    <property type="entry name" value="Pelota/DOM34_N"/>
</dbReference>
<evidence type="ECO:0000259" key="6">
    <source>
        <dbReference type="Pfam" id="PF03465"/>
    </source>
</evidence>
<dbReference type="Gene3D" id="3.30.420.60">
    <property type="entry name" value="eRF1 domain 2"/>
    <property type="match status" value="1"/>
</dbReference>
<dbReference type="InterPro" id="IPR005142">
    <property type="entry name" value="eRF1_3"/>
</dbReference>
<dbReference type="EMBL" id="AWWV01014982">
    <property type="protein sequence ID" value="OMO54384.1"/>
    <property type="molecule type" value="Genomic_DNA"/>
</dbReference>
<reference evidence="8 9" key="1">
    <citation type="submission" date="2013-09" db="EMBL/GenBank/DDBJ databases">
        <title>Corchorus capsularis genome sequencing.</title>
        <authorList>
            <person name="Alam M."/>
            <person name="Haque M.S."/>
            <person name="Islam M.S."/>
            <person name="Emdad E.M."/>
            <person name="Islam M.M."/>
            <person name="Ahmed B."/>
            <person name="Halim A."/>
            <person name="Hossen Q.M.M."/>
            <person name="Hossain M.Z."/>
            <person name="Ahmed R."/>
            <person name="Khan M.M."/>
            <person name="Islam R."/>
            <person name="Rashid M.M."/>
            <person name="Khan S.A."/>
            <person name="Rahman M.S."/>
            <person name="Alam M."/>
        </authorList>
    </citation>
    <scope>NUCLEOTIDE SEQUENCE [LARGE SCALE GENOMIC DNA]</scope>
    <source>
        <strain evidence="9">cv. CVL-1</strain>
        <tissue evidence="8">Whole seedling</tissue>
    </source>
</reference>
<dbReference type="Proteomes" id="UP000188268">
    <property type="component" value="Unassembled WGS sequence"/>
</dbReference>
<comment type="similarity">
    <text evidence="3">Belongs to the eukaryotic release factor 1 family. Pelota subfamily.</text>
</comment>
<dbReference type="AlphaFoldDB" id="A0A1R3G8G9"/>
<dbReference type="InterPro" id="IPR058547">
    <property type="entry name" value="Pelota_N"/>
</dbReference>
<dbReference type="SUPFAM" id="SSF159065">
    <property type="entry name" value="Dom34/Pelota N-terminal domain-like"/>
    <property type="match status" value="1"/>
</dbReference>
<dbReference type="GO" id="GO:0032790">
    <property type="term" value="P:ribosome disassembly"/>
    <property type="evidence" value="ECO:0007669"/>
    <property type="project" value="TreeGrafter"/>
</dbReference>
<feature type="domain" description="Pelota N-terminal" evidence="7">
    <location>
        <begin position="1"/>
        <end position="54"/>
    </location>
</feature>
<sequence length="235" mass="26096">MKILSHRKPVANGAGTVKMIPVESDDLWVVYNLIAVGDKIRAPTASKAAGSSTGDVAVILMQEGLANLLLVDQFLRHLLSEAQRRNLKSITENKSKIILAHSSSGFKHSLKDLMDDPSVRNMIKDTKAAMEVRALKEFFAMLSKDQNRVCYGTKHVEIAHERLAVQTLLITDELFRNSDVLMRQKYVKLVDSVKDAGGFVHIFSSMHVSGEQLAQLTGIAAILRFPLLELEDIEM</sequence>
<evidence type="ECO:0000313" key="8">
    <source>
        <dbReference type="EMBL" id="OMO54384.1"/>
    </source>
</evidence>
<feature type="domain" description="eRF1" evidence="6">
    <location>
        <begin position="129"/>
        <end position="227"/>
    </location>
</feature>
<dbReference type="GO" id="GO:0070481">
    <property type="term" value="P:nuclear-transcribed mRNA catabolic process, non-stop decay"/>
    <property type="evidence" value="ECO:0007669"/>
    <property type="project" value="InterPro"/>
</dbReference>
<dbReference type="STRING" id="210143.A0A1R3G8G9"/>
<evidence type="ECO:0000259" key="7">
    <source>
        <dbReference type="Pfam" id="PF26356"/>
    </source>
</evidence>
<dbReference type="Pfam" id="PF03465">
    <property type="entry name" value="eRF1_3"/>
    <property type="match status" value="1"/>
</dbReference>
<dbReference type="InterPro" id="IPR042226">
    <property type="entry name" value="eFR1_2_sf"/>
</dbReference>
<keyword evidence="4" id="KW-0963">Cytoplasm</keyword>
<gene>
    <name evidence="8" type="ORF">CCACVL1_27816</name>
</gene>
<dbReference type="Gene3D" id="2.30.30.870">
    <property type="entry name" value="Pelota, domain A"/>
    <property type="match status" value="1"/>
</dbReference>
<comment type="cofactor">
    <cofactor evidence="1">
        <name>a divalent metal cation</name>
        <dbReference type="ChEBI" id="CHEBI:60240"/>
    </cofactor>
</comment>
<dbReference type="OMA" id="EAGCEIM"/>
<comment type="caution">
    <text evidence="8">The sequence shown here is derived from an EMBL/GenBank/DDBJ whole genome shotgun (WGS) entry which is preliminary data.</text>
</comment>
<dbReference type="SUPFAM" id="SSF53137">
    <property type="entry name" value="Translational machinery components"/>
    <property type="match status" value="1"/>
</dbReference>
<proteinExistence type="inferred from homology"/>
<dbReference type="OrthoDB" id="10249111at2759"/>
<evidence type="ECO:0000256" key="2">
    <source>
        <dbReference type="ARBA" id="ARBA00004496"/>
    </source>
</evidence>
<dbReference type="GO" id="GO:0046872">
    <property type="term" value="F:metal ion binding"/>
    <property type="evidence" value="ECO:0007669"/>
    <property type="project" value="UniProtKB-KW"/>
</dbReference>
<keyword evidence="5" id="KW-0479">Metal-binding</keyword>
<dbReference type="GO" id="GO:0005737">
    <property type="term" value="C:cytoplasm"/>
    <property type="evidence" value="ECO:0007669"/>
    <property type="project" value="UniProtKB-SubCell"/>
</dbReference>
<dbReference type="InterPro" id="IPR004405">
    <property type="entry name" value="TF_pelota"/>
</dbReference>
<dbReference type="Gramene" id="OMO54384">
    <property type="protein sequence ID" value="OMO54384"/>
    <property type="gene ID" value="CCACVL1_27816"/>
</dbReference>
<evidence type="ECO:0000256" key="4">
    <source>
        <dbReference type="ARBA" id="ARBA00022490"/>
    </source>
</evidence>
<accession>A0A1R3G8G9</accession>
<dbReference type="InterPro" id="IPR029064">
    <property type="entry name" value="Ribosomal_eL30-like_sf"/>
</dbReference>
<dbReference type="PANTHER" id="PTHR10853">
    <property type="entry name" value="PELOTA"/>
    <property type="match status" value="1"/>
</dbReference>
<dbReference type="FunFam" id="3.30.1330.30:FF:000008">
    <property type="entry name" value="Protein pelota homolog"/>
    <property type="match status" value="1"/>
</dbReference>
<dbReference type="Gene3D" id="3.30.1330.30">
    <property type="match status" value="1"/>
</dbReference>
<dbReference type="PANTHER" id="PTHR10853:SF0">
    <property type="entry name" value="PROTEIN PELOTA HOMOLOG"/>
    <property type="match status" value="1"/>
</dbReference>
<evidence type="ECO:0000313" key="9">
    <source>
        <dbReference type="Proteomes" id="UP000188268"/>
    </source>
</evidence>
<evidence type="ECO:0000256" key="1">
    <source>
        <dbReference type="ARBA" id="ARBA00001968"/>
    </source>
</evidence>
<dbReference type="GO" id="GO:0071025">
    <property type="term" value="P:RNA surveillance"/>
    <property type="evidence" value="ECO:0007669"/>
    <property type="project" value="InterPro"/>
</dbReference>
<keyword evidence="9" id="KW-1185">Reference proteome</keyword>
<dbReference type="GO" id="GO:0070651">
    <property type="term" value="P:nonfunctional rRNA decay"/>
    <property type="evidence" value="ECO:0007669"/>
    <property type="project" value="TreeGrafter"/>
</dbReference>
<evidence type="ECO:0000256" key="5">
    <source>
        <dbReference type="ARBA" id="ARBA00022723"/>
    </source>
</evidence>
<evidence type="ECO:0000256" key="3">
    <source>
        <dbReference type="ARBA" id="ARBA00009504"/>
    </source>
</evidence>
<organism evidence="8 9">
    <name type="scientific">Corchorus capsularis</name>
    <name type="common">Jute</name>
    <dbReference type="NCBI Taxonomy" id="210143"/>
    <lineage>
        <taxon>Eukaryota</taxon>
        <taxon>Viridiplantae</taxon>
        <taxon>Streptophyta</taxon>
        <taxon>Embryophyta</taxon>
        <taxon>Tracheophyta</taxon>
        <taxon>Spermatophyta</taxon>
        <taxon>Magnoliopsida</taxon>
        <taxon>eudicotyledons</taxon>
        <taxon>Gunneridae</taxon>
        <taxon>Pentapetalae</taxon>
        <taxon>rosids</taxon>
        <taxon>malvids</taxon>
        <taxon>Malvales</taxon>
        <taxon>Malvaceae</taxon>
        <taxon>Grewioideae</taxon>
        <taxon>Apeibeae</taxon>
        <taxon>Corchorus</taxon>
    </lineage>
</organism>